<evidence type="ECO:0000313" key="3">
    <source>
        <dbReference type="Proteomes" id="UP000324233"/>
    </source>
</evidence>
<organism evidence="2 3">
    <name type="scientific">Aquisphaera giovannonii</name>
    <dbReference type="NCBI Taxonomy" id="406548"/>
    <lineage>
        <taxon>Bacteria</taxon>
        <taxon>Pseudomonadati</taxon>
        <taxon>Planctomycetota</taxon>
        <taxon>Planctomycetia</taxon>
        <taxon>Isosphaerales</taxon>
        <taxon>Isosphaeraceae</taxon>
        <taxon>Aquisphaera</taxon>
    </lineage>
</organism>
<sequence>MKTTKTTAGEPEFADLGGRGHRGVDTDRMIREGLARTASQQGKSAPAMAPEPTAEDRQADRVDIGKIDLSAPLKDASVRLIRGCLERLCESRDNAADVRAVAVAARDLINRQRRAGHLPSREALLLLIEISEAGI</sequence>
<dbReference type="AlphaFoldDB" id="A0A5B9W083"/>
<dbReference type="Proteomes" id="UP000324233">
    <property type="component" value="Chromosome"/>
</dbReference>
<feature type="compositionally biased region" description="Basic and acidic residues" evidence="1">
    <location>
        <begin position="22"/>
        <end position="34"/>
    </location>
</feature>
<evidence type="ECO:0000256" key="1">
    <source>
        <dbReference type="SAM" id="MobiDB-lite"/>
    </source>
</evidence>
<reference evidence="2 3" key="1">
    <citation type="submission" date="2019-08" db="EMBL/GenBank/DDBJ databases">
        <title>Deep-cultivation of Planctomycetes and their phenomic and genomic characterization uncovers novel biology.</title>
        <authorList>
            <person name="Wiegand S."/>
            <person name="Jogler M."/>
            <person name="Boedeker C."/>
            <person name="Pinto D."/>
            <person name="Vollmers J."/>
            <person name="Rivas-Marin E."/>
            <person name="Kohn T."/>
            <person name="Peeters S.H."/>
            <person name="Heuer A."/>
            <person name="Rast P."/>
            <person name="Oberbeckmann S."/>
            <person name="Bunk B."/>
            <person name="Jeske O."/>
            <person name="Meyerdierks A."/>
            <person name="Storesund J.E."/>
            <person name="Kallscheuer N."/>
            <person name="Luecker S."/>
            <person name="Lage O.M."/>
            <person name="Pohl T."/>
            <person name="Merkel B.J."/>
            <person name="Hornburger P."/>
            <person name="Mueller R.-W."/>
            <person name="Bruemmer F."/>
            <person name="Labrenz M."/>
            <person name="Spormann A.M."/>
            <person name="Op den Camp H."/>
            <person name="Overmann J."/>
            <person name="Amann R."/>
            <person name="Jetten M.S.M."/>
            <person name="Mascher T."/>
            <person name="Medema M.H."/>
            <person name="Devos D.P."/>
            <person name="Kaster A.-K."/>
            <person name="Ovreas L."/>
            <person name="Rohde M."/>
            <person name="Galperin M.Y."/>
            <person name="Jogler C."/>
        </authorList>
    </citation>
    <scope>NUCLEOTIDE SEQUENCE [LARGE SCALE GENOMIC DNA]</scope>
    <source>
        <strain evidence="2 3">OJF2</strain>
    </source>
</reference>
<protein>
    <submittedName>
        <fullName evidence="2">Uncharacterized protein</fullName>
    </submittedName>
</protein>
<dbReference type="KEGG" id="agv:OJF2_24910"/>
<dbReference type="EMBL" id="CP042997">
    <property type="protein sequence ID" value="QEH33958.1"/>
    <property type="molecule type" value="Genomic_DNA"/>
</dbReference>
<evidence type="ECO:0000313" key="2">
    <source>
        <dbReference type="EMBL" id="QEH33958.1"/>
    </source>
</evidence>
<proteinExistence type="predicted"/>
<feature type="region of interest" description="Disordered" evidence="1">
    <location>
        <begin position="1"/>
        <end position="61"/>
    </location>
</feature>
<accession>A0A5B9W083</accession>
<name>A0A5B9W083_9BACT</name>
<dbReference type="RefSeq" id="WP_148593950.1">
    <property type="nucleotide sequence ID" value="NZ_CP042997.1"/>
</dbReference>
<keyword evidence="3" id="KW-1185">Reference proteome</keyword>
<gene>
    <name evidence="2" type="ORF">OJF2_24910</name>
</gene>